<name>E0I675_9BACL</name>
<reference evidence="2 3" key="1">
    <citation type="submission" date="2010-07" db="EMBL/GenBank/DDBJ databases">
        <title>The draft genome of Paenibacillus curdlanolyticus YK9.</title>
        <authorList>
            <consortium name="US DOE Joint Genome Institute (JGI-PGF)"/>
            <person name="Lucas S."/>
            <person name="Copeland A."/>
            <person name="Lapidus A."/>
            <person name="Cheng J.-F."/>
            <person name="Bruce D."/>
            <person name="Goodwin L."/>
            <person name="Pitluck S."/>
            <person name="Land M.L."/>
            <person name="Hauser L."/>
            <person name="Chang Y.-J."/>
            <person name="Jeffries C."/>
            <person name="Anderson I.J."/>
            <person name="Johnson E."/>
            <person name="Loganathan U."/>
            <person name="Mulhopadhyay B."/>
            <person name="Kyrpides N."/>
            <person name="Woyke T.J."/>
        </authorList>
    </citation>
    <scope>NUCLEOTIDE SEQUENCE [LARGE SCALE GENOMIC DNA]</scope>
    <source>
        <strain evidence="2 3">YK9</strain>
    </source>
</reference>
<dbReference type="InterPro" id="IPR012338">
    <property type="entry name" value="Beta-lactam/transpept-like"/>
</dbReference>
<feature type="domain" description="Beta-lactamase-related" evidence="1">
    <location>
        <begin position="48"/>
        <end position="311"/>
    </location>
</feature>
<gene>
    <name evidence="2" type="ORF">PaecuDRAFT_1147</name>
</gene>
<evidence type="ECO:0000313" key="2">
    <source>
        <dbReference type="EMBL" id="EFM12467.1"/>
    </source>
</evidence>
<accession>E0I675</accession>
<dbReference type="PANTHER" id="PTHR43283">
    <property type="entry name" value="BETA-LACTAMASE-RELATED"/>
    <property type="match status" value="1"/>
</dbReference>
<dbReference type="EMBL" id="AEDD01000002">
    <property type="protein sequence ID" value="EFM12467.1"/>
    <property type="molecule type" value="Genomic_DNA"/>
</dbReference>
<dbReference type="Gene3D" id="3.40.710.10">
    <property type="entry name" value="DD-peptidase/beta-lactamase superfamily"/>
    <property type="match status" value="1"/>
</dbReference>
<dbReference type="OrthoDB" id="9773047at2"/>
<dbReference type="PANTHER" id="PTHR43283:SF7">
    <property type="entry name" value="BETA-LACTAMASE-RELATED DOMAIN-CONTAINING PROTEIN"/>
    <property type="match status" value="1"/>
</dbReference>
<evidence type="ECO:0000313" key="3">
    <source>
        <dbReference type="Proteomes" id="UP000005387"/>
    </source>
</evidence>
<dbReference type="InterPro" id="IPR001466">
    <property type="entry name" value="Beta-lactam-related"/>
</dbReference>
<dbReference type="Proteomes" id="UP000005387">
    <property type="component" value="Unassembled WGS sequence"/>
</dbReference>
<proteinExistence type="predicted"/>
<dbReference type="eggNOG" id="COG1680">
    <property type="taxonomic scope" value="Bacteria"/>
</dbReference>
<dbReference type="SUPFAM" id="SSF56601">
    <property type="entry name" value="beta-lactamase/transpeptidase-like"/>
    <property type="match status" value="1"/>
</dbReference>
<dbReference type="Pfam" id="PF00144">
    <property type="entry name" value="Beta-lactamase"/>
    <property type="match status" value="1"/>
</dbReference>
<sequence>MSTIMRIRKPITANDPYMPSRTAKEAGLDEEKLLGMASKLPEWGMKSVVLVQSGAMVWEWHDKGEDRPLSLYSCTKSVLSMLLGIAMGQGLLQGTDERVADWLEPFRRAGVDERFADITLSHLLTMTSGIDWPDFDKPYRAMRASEDWVQFVAHRPIHQLPGRAFCYNSGGSHLLSAILTEATGVSALSYAAEHLFGPLGIQRAAWSSQGSVNEGGTGLHMSSRDMAKLGLLYLRDGKWGSQTIVPAEWVQASTRAHHKALVHYEPPIYGQYGDHWWVSDGDEQSGSFYFAFGYGGQYLIVAPSLDAVVVIRKAPTGRNQAIRSRELFHQWIVPILEASKT</sequence>
<dbReference type="RefSeq" id="WP_006037162.1">
    <property type="nucleotide sequence ID" value="NZ_AEDD01000002.1"/>
</dbReference>
<organism evidence="2 3">
    <name type="scientific">Paenibacillus curdlanolyticus YK9</name>
    <dbReference type="NCBI Taxonomy" id="717606"/>
    <lineage>
        <taxon>Bacteria</taxon>
        <taxon>Bacillati</taxon>
        <taxon>Bacillota</taxon>
        <taxon>Bacilli</taxon>
        <taxon>Bacillales</taxon>
        <taxon>Paenibacillaceae</taxon>
        <taxon>Paenibacillus</taxon>
    </lineage>
</organism>
<evidence type="ECO:0000259" key="1">
    <source>
        <dbReference type="Pfam" id="PF00144"/>
    </source>
</evidence>
<dbReference type="STRING" id="717606.PaecuDRAFT_1147"/>
<keyword evidence="3" id="KW-1185">Reference proteome</keyword>
<dbReference type="AlphaFoldDB" id="E0I675"/>
<dbReference type="InterPro" id="IPR050789">
    <property type="entry name" value="Diverse_Enzym_Activities"/>
</dbReference>
<protein>
    <submittedName>
        <fullName evidence="2">Beta-lactamase</fullName>
    </submittedName>
</protein>